<dbReference type="Pfam" id="PF13378">
    <property type="entry name" value="MR_MLE_C"/>
    <property type="match status" value="1"/>
</dbReference>
<dbReference type="Gene3D" id="3.20.20.120">
    <property type="entry name" value="Enolase-like C-terminal domain"/>
    <property type="match status" value="1"/>
</dbReference>
<dbReference type="GO" id="GO:0016836">
    <property type="term" value="F:hydro-lyase activity"/>
    <property type="evidence" value="ECO:0007669"/>
    <property type="project" value="TreeGrafter"/>
</dbReference>
<evidence type="ECO:0000256" key="3">
    <source>
        <dbReference type="ARBA" id="ARBA00022842"/>
    </source>
</evidence>
<dbReference type="InterPro" id="IPR029065">
    <property type="entry name" value="Enolase_C-like"/>
</dbReference>
<dbReference type="InterPro" id="IPR036849">
    <property type="entry name" value="Enolase-like_C_sf"/>
</dbReference>
<dbReference type="PANTHER" id="PTHR13794">
    <property type="entry name" value="ENOLASE SUPERFAMILY, MANDELATE RACEMASE"/>
    <property type="match status" value="1"/>
</dbReference>
<evidence type="ECO:0000256" key="2">
    <source>
        <dbReference type="ARBA" id="ARBA00022723"/>
    </source>
</evidence>
<feature type="domain" description="Mandelate racemase/muconate lactonizing enzyme C-terminal" evidence="4">
    <location>
        <begin position="143"/>
        <end position="247"/>
    </location>
</feature>
<dbReference type="InterPro" id="IPR029017">
    <property type="entry name" value="Enolase-like_N"/>
</dbReference>
<evidence type="ECO:0000313" key="6">
    <source>
        <dbReference type="Proteomes" id="UP000198832"/>
    </source>
</evidence>
<dbReference type="Proteomes" id="UP000198832">
    <property type="component" value="Unassembled WGS sequence"/>
</dbReference>
<dbReference type="GO" id="GO:0016052">
    <property type="term" value="P:carbohydrate catabolic process"/>
    <property type="evidence" value="ECO:0007669"/>
    <property type="project" value="TreeGrafter"/>
</dbReference>
<dbReference type="GO" id="GO:0000287">
    <property type="term" value="F:magnesium ion binding"/>
    <property type="evidence" value="ECO:0007669"/>
    <property type="project" value="TreeGrafter"/>
</dbReference>
<evidence type="ECO:0000256" key="1">
    <source>
        <dbReference type="ARBA" id="ARBA00001946"/>
    </source>
</evidence>
<comment type="cofactor">
    <cofactor evidence="1">
        <name>Mg(2+)</name>
        <dbReference type="ChEBI" id="CHEBI:18420"/>
    </cofactor>
</comment>
<dbReference type="PANTHER" id="PTHR13794:SF58">
    <property type="entry name" value="MITOCHONDRIAL ENOLASE SUPERFAMILY MEMBER 1"/>
    <property type="match status" value="1"/>
</dbReference>
<dbReference type="EMBL" id="FOLB01000009">
    <property type="protein sequence ID" value="SFC66003.1"/>
    <property type="molecule type" value="Genomic_DNA"/>
</dbReference>
<dbReference type="Gene3D" id="3.30.390.10">
    <property type="entry name" value="Enolase-like, N-terminal domain"/>
    <property type="match status" value="1"/>
</dbReference>
<keyword evidence="2" id="KW-0479">Metal-binding</keyword>
<dbReference type="SFLD" id="SFLDS00001">
    <property type="entry name" value="Enolase"/>
    <property type="match status" value="1"/>
</dbReference>
<reference evidence="5 6" key="1">
    <citation type="submission" date="2016-10" db="EMBL/GenBank/DDBJ databases">
        <authorList>
            <person name="de Groot N.N."/>
        </authorList>
    </citation>
    <scope>NUCLEOTIDE SEQUENCE [LARGE SCALE GENOMIC DNA]</scope>
    <source>
        <strain evidence="5 6">CGMCC 1.7056</strain>
    </source>
</reference>
<gene>
    <name evidence="5" type="ORF">SAMN04487968_10972</name>
</gene>
<sequence>MTEPTVGSVTAAAYTVPTDQPEADGTIAWDSTTMVVVEARAADTVGVGWTFAPAAATAVVADLLAPVVEGRSALAPGSAQSAMVRAVRNAGRPGLVGMAISAVDIALWDLGARLLDLPLTRWWGAEPGPVPVYGSGGFTTYSDDDLHAQLAGWVEQGIGRVKIKVGESWGGHEERDLERTQQARAVLDDLWGEGAELYVDANGAYSVGRAVRMGRRFDGLGVTWFEEPVSSDDLAGLATVRAGVAADVTAGEYGYDLATFARLAPVVDCLQVDVTRCGGYTEWLRVAALAAAHGLDVSAHCAPYLTAPVASATPRLRHLEWFHDHVRIARELVDGYADPVDGALLPLDAPGHGLTLRREAAERYHVA</sequence>
<protein>
    <submittedName>
        <fullName evidence="5">L-alanine-DL-glutamate epimerase</fullName>
    </submittedName>
</protein>
<evidence type="ECO:0000259" key="4">
    <source>
        <dbReference type="SMART" id="SM00922"/>
    </source>
</evidence>
<dbReference type="RefSeq" id="WP_091124446.1">
    <property type="nucleotide sequence ID" value="NZ_FOLB01000009.1"/>
</dbReference>
<dbReference type="InterPro" id="IPR013342">
    <property type="entry name" value="Mandelate_racemase_C"/>
</dbReference>
<name>A0A1I1L6G7_9ACTN</name>
<keyword evidence="6" id="KW-1185">Reference proteome</keyword>
<dbReference type="SUPFAM" id="SSF54826">
    <property type="entry name" value="Enolase N-terminal domain-like"/>
    <property type="match status" value="1"/>
</dbReference>
<proteinExistence type="predicted"/>
<dbReference type="InterPro" id="IPR013341">
    <property type="entry name" value="Mandelate_racemase_N_dom"/>
</dbReference>
<dbReference type="AlphaFoldDB" id="A0A1I1L6G7"/>
<dbReference type="STRING" id="574651.SAMN04487968_10972"/>
<organism evidence="5 6">
    <name type="scientific">Nocardioides terrae</name>
    <dbReference type="NCBI Taxonomy" id="574651"/>
    <lineage>
        <taxon>Bacteria</taxon>
        <taxon>Bacillati</taxon>
        <taxon>Actinomycetota</taxon>
        <taxon>Actinomycetes</taxon>
        <taxon>Propionibacteriales</taxon>
        <taxon>Nocardioidaceae</taxon>
        <taxon>Nocardioides</taxon>
    </lineage>
</organism>
<dbReference type="SFLD" id="SFLDG00179">
    <property type="entry name" value="mandelate_racemase"/>
    <property type="match status" value="1"/>
</dbReference>
<evidence type="ECO:0000313" key="5">
    <source>
        <dbReference type="EMBL" id="SFC66003.1"/>
    </source>
</evidence>
<dbReference type="Pfam" id="PF02746">
    <property type="entry name" value="MR_MLE_N"/>
    <property type="match status" value="1"/>
</dbReference>
<accession>A0A1I1L6G7</accession>
<dbReference type="OrthoDB" id="9802699at2"/>
<keyword evidence="3" id="KW-0460">Magnesium</keyword>
<dbReference type="InterPro" id="IPR046945">
    <property type="entry name" value="RHMD-like"/>
</dbReference>
<dbReference type="SMART" id="SM00922">
    <property type="entry name" value="MR_MLE"/>
    <property type="match status" value="1"/>
</dbReference>
<dbReference type="CDD" id="cd03328">
    <property type="entry name" value="MR_like_3"/>
    <property type="match status" value="1"/>
</dbReference>
<dbReference type="SUPFAM" id="SSF51604">
    <property type="entry name" value="Enolase C-terminal domain-like"/>
    <property type="match status" value="1"/>
</dbReference>